<feature type="compositionally biased region" description="Basic and acidic residues" evidence="6">
    <location>
        <begin position="25"/>
        <end position="34"/>
    </location>
</feature>
<comment type="subcellular location">
    <subcellularLocation>
        <location evidence="1">Membrane</location>
        <topology evidence="1">Multi-pass membrane protein</topology>
    </subcellularLocation>
</comment>
<evidence type="ECO:0000313" key="8">
    <source>
        <dbReference type="Proteomes" id="UP000054988"/>
    </source>
</evidence>
<feature type="compositionally biased region" description="Pro residues" evidence="6">
    <location>
        <begin position="1"/>
        <end position="10"/>
    </location>
</feature>
<dbReference type="CDD" id="cd10429">
    <property type="entry name" value="GAAP_like"/>
    <property type="match status" value="1"/>
</dbReference>
<dbReference type="PANTHER" id="PTHR23291:SF50">
    <property type="entry name" value="PROTEIN LIFEGUARD 4"/>
    <property type="match status" value="1"/>
</dbReference>
<evidence type="ECO:0008006" key="9">
    <source>
        <dbReference type="Google" id="ProtNLM"/>
    </source>
</evidence>
<name>A0A0W0FX09_MONRR</name>
<dbReference type="Pfam" id="PF01027">
    <property type="entry name" value="Bax1-I"/>
    <property type="match status" value="1"/>
</dbReference>
<keyword evidence="2 5" id="KW-0812">Transmembrane</keyword>
<dbReference type="AlphaFoldDB" id="A0A0W0FX09"/>
<organism evidence="7 8">
    <name type="scientific">Moniliophthora roreri</name>
    <name type="common">Frosty pod rot fungus</name>
    <name type="synonym">Monilia roreri</name>
    <dbReference type="NCBI Taxonomy" id="221103"/>
    <lineage>
        <taxon>Eukaryota</taxon>
        <taxon>Fungi</taxon>
        <taxon>Dikarya</taxon>
        <taxon>Basidiomycota</taxon>
        <taxon>Agaricomycotina</taxon>
        <taxon>Agaricomycetes</taxon>
        <taxon>Agaricomycetidae</taxon>
        <taxon>Agaricales</taxon>
        <taxon>Marasmiineae</taxon>
        <taxon>Marasmiaceae</taxon>
        <taxon>Moniliophthora</taxon>
    </lineage>
</organism>
<feature type="transmembrane region" description="Helical" evidence="5">
    <location>
        <begin position="253"/>
        <end position="275"/>
    </location>
</feature>
<evidence type="ECO:0000313" key="7">
    <source>
        <dbReference type="EMBL" id="KTB40790.1"/>
    </source>
</evidence>
<sequence>MSQYPVPPPSYGAAQASPKGNGYRPFRDETRDPLLGDSSRSGPGAFYDQPEAGDVPDDFKYGVTVSESSASIRHAFIRKVYTILLCQIVATCVVGGVISSSPNVISWVQTHTWSFYVPLFGTLINLLLLYWQRHSHPLNFILLSTFTVLEAFTLGVVVAFYDNSIVLQALIITTGVFLGLTLFTFQSKYDFDGLGPWLFGGLIALVMGGFIAMFFPMNRTVDLVFAIGGCLIFSGYIIFDTHLINNRMSPDEYIMGAISLYLDFINLFINILRILNNLQSEQ</sequence>
<evidence type="ECO:0000256" key="6">
    <source>
        <dbReference type="SAM" id="MobiDB-lite"/>
    </source>
</evidence>
<evidence type="ECO:0000256" key="3">
    <source>
        <dbReference type="ARBA" id="ARBA00022989"/>
    </source>
</evidence>
<dbReference type="eggNOG" id="KOG2322">
    <property type="taxonomic scope" value="Eukaryota"/>
</dbReference>
<gene>
    <name evidence="7" type="ORF">WG66_6682</name>
</gene>
<proteinExistence type="inferred from homology"/>
<keyword evidence="3 5" id="KW-1133">Transmembrane helix</keyword>
<comment type="similarity">
    <text evidence="5">Belongs to the BI1 family.</text>
</comment>
<comment type="caution">
    <text evidence="7">The sequence shown here is derived from an EMBL/GenBank/DDBJ whole genome shotgun (WGS) entry which is preliminary data.</text>
</comment>
<evidence type="ECO:0000256" key="2">
    <source>
        <dbReference type="ARBA" id="ARBA00022692"/>
    </source>
</evidence>
<feature type="transmembrane region" description="Helical" evidence="5">
    <location>
        <begin position="80"/>
        <end position="101"/>
    </location>
</feature>
<feature type="transmembrane region" description="Helical" evidence="5">
    <location>
        <begin position="138"/>
        <end position="159"/>
    </location>
</feature>
<feature type="transmembrane region" description="Helical" evidence="5">
    <location>
        <begin position="113"/>
        <end position="131"/>
    </location>
</feature>
<evidence type="ECO:0000256" key="5">
    <source>
        <dbReference type="RuleBase" id="RU004379"/>
    </source>
</evidence>
<dbReference type="PANTHER" id="PTHR23291">
    <property type="entry name" value="BAX INHIBITOR-RELATED"/>
    <property type="match status" value="1"/>
</dbReference>
<keyword evidence="4 5" id="KW-0472">Membrane</keyword>
<dbReference type="EMBL" id="LATX01001551">
    <property type="protein sequence ID" value="KTB40790.1"/>
    <property type="molecule type" value="Genomic_DNA"/>
</dbReference>
<feature type="transmembrane region" description="Helical" evidence="5">
    <location>
        <begin position="197"/>
        <end position="217"/>
    </location>
</feature>
<feature type="transmembrane region" description="Helical" evidence="5">
    <location>
        <begin position="223"/>
        <end position="241"/>
    </location>
</feature>
<feature type="transmembrane region" description="Helical" evidence="5">
    <location>
        <begin position="165"/>
        <end position="185"/>
    </location>
</feature>
<evidence type="ECO:0000256" key="1">
    <source>
        <dbReference type="ARBA" id="ARBA00004141"/>
    </source>
</evidence>
<dbReference type="Proteomes" id="UP000054988">
    <property type="component" value="Unassembled WGS sequence"/>
</dbReference>
<feature type="region of interest" description="Disordered" evidence="6">
    <location>
        <begin position="1"/>
        <end position="53"/>
    </location>
</feature>
<evidence type="ECO:0000256" key="4">
    <source>
        <dbReference type="ARBA" id="ARBA00023136"/>
    </source>
</evidence>
<protein>
    <recommendedName>
        <fullName evidence="9">Glutamate binding protein</fullName>
    </recommendedName>
</protein>
<dbReference type="InterPro" id="IPR006214">
    <property type="entry name" value="Bax_inhibitor_1-related"/>
</dbReference>
<dbReference type="GO" id="GO:0016020">
    <property type="term" value="C:membrane"/>
    <property type="evidence" value="ECO:0007669"/>
    <property type="project" value="UniProtKB-SubCell"/>
</dbReference>
<accession>A0A0W0FX09</accession>
<reference evidence="7 8" key="1">
    <citation type="submission" date="2015-12" db="EMBL/GenBank/DDBJ databases">
        <title>Draft genome sequence of Moniliophthora roreri, the causal agent of frosty pod rot of cacao.</title>
        <authorList>
            <person name="Aime M.C."/>
            <person name="Diaz-Valderrama J.R."/>
            <person name="Kijpornyongpan T."/>
            <person name="Phillips-Mora W."/>
        </authorList>
    </citation>
    <scope>NUCLEOTIDE SEQUENCE [LARGE SCALE GENOMIC DNA]</scope>
    <source>
        <strain evidence="7 8">MCA 2952</strain>
    </source>
</reference>